<evidence type="ECO:0000256" key="5">
    <source>
        <dbReference type="ARBA" id="ARBA00022833"/>
    </source>
</evidence>
<dbReference type="PROSITE" id="PS50097">
    <property type="entry name" value="BTB"/>
    <property type="match status" value="1"/>
</dbReference>
<dbReference type="InterPro" id="IPR050457">
    <property type="entry name" value="ZnFinger_BTB_dom_contain"/>
</dbReference>
<feature type="region of interest" description="Disordered" evidence="11">
    <location>
        <begin position="249"/>
        <end position="272"/>
    </location>
</feature>
<dbReference type="SUPFAM" id="SSF57667">
    <property type="entry name" value="beta-beta-alpha zinc fingers"/>
    <property type="match status" value="1"/>
</dbReference>
<dbReference type="PANTHER" id="PTHR46105">
    <property type="entry name" value="AGAP004733-PA"/>
    <property type="match status" value="1"/>
</dbReference>
<sequence>MAVCAQSMNRHAETLMINLNHQRQRAQFCDCVVIQKLNPGQVFSAHRCVLSAASPVLASILSSTGVLVELHDPCLSGSVLGMLLDYIYTGSIMHTHSQEQFCSLLTAATYLQMDGLQETLRALQQTEVKAVDDADGIDYQPNKHIRDEDNASCSGFRAHMPLSHTCLNSLQEEDHSDATHLGTCNDNCDKDCPSKGNTPSRNVIASCSAPRITNNGLDTDNCTQVTHLTSQDSSEKFPFTFKTSGVPTVDKELSKDQPSNSAESQTCQEEDLARSVPDRRGMFYTCTAVLQEKEMSEENRKQPCLAVKGQVEAEEMNREEVNKTQIHLSPVPSLSTSTVKDSVSHSQCTSLLSSSSPQPCSEAVSVICHSSNASMSQLTEESSKIPCLPVLKVSASSCCPSRSIDGDSTAEGITISHGIKNQELNHKSNSSAGHQHSSNVSSQTANQNDHSAHCDSFHNQPKDRRDKLEQRTRLCRNLIRGLKNKTDLGFEDFPSKYQRLDCSDNHNIPTKSIHSNDQRVEIPLPEQSPVTGSVHHSEGSSPEREVKEEHKHTTKVQRQDSNCSLHRPRTDWCPNVRRAEAGTKDDSVSKSTTIMDQNIIDVCPSVPTTPESSLGETGGGLSVFERHTSQEFERISNQMSDDNTSDHTSGDVAQAYHGHIHYHCMTPERLSNRDSDHKPPDHSDPSVDENVSTFQDQGTLRQHFVRQTTERVVLLDISAKPAELLVTYKHRSEGGETWVAFDHKDRENNDRDRWDEETPAAVVDERNCKGLTNLEAESFDGAETKYWAGEANVPERQSVGKDQSSPVAKILYKTGTMTVCSQPTGSEFVQGPVSFTSPDSIPLSPSAIMATNKSPPLSTPTHHSFQCYLCDRSFSQRGSLNRHVRSHLGVRPFPCPNCPMSFSRQYRVTEHMRVHQRCSLGTDFQKPSASPT</sequence>
<dbReference type="GO" id="GO:0005634">
    <property type="term" value="C:nucleus"/>
    <property type="evidence" value="ECO:0007669"/>
    <property type="project" value="UniProtKB-SubCell"/>
</dbReference>
<feature type="domain" description="C2H2-type" evidence="13">
    <location>
        <begin position="865"/>
        <end position="892"/>
    </location>
</feature>
<feature type="region of interest" description="Disordered" evidence="11">
    <location>
        <begin position="502"/>
        <end position="565"/>
    </location>
</feature>
<dbReference type="AlphaFoldDB" id="A0AAV1EJP9"/>
<evidence type="ECO:0000256" key="4">
    <source>
        <dbReference type="ARBA" id="ARBA00022771"/>
    </source>
</evidence>
<dbReference type="Gene3D" id="3.30.710.10">
    <property type="entry name" value="Potassium Channel Kv1.1, Chain A"/>
    <property type="match status" value="1"/>
</dbReference>
<evidence type="ECO:0000256" key="10">
    <source>
        <dbReference type="PROSITE-ProRule" id="PRU00042"/>
    </source>
</evidence>
<dbReference type="Pfam" id="PF00651">
    <property type="entry name" value="BTB"/>
    <property type="match status" value="1"/>
</dbReference>
<dbReference type="Pfam" id="PF00096">
    <property type="entry name" value="zf-C2H2"/>
    <property type="match status" value="2"/>
</dbReference>
<keyword evidence="6" id="KW-0805">Transcription regulation</keyword>
<dbReference type="PROSITE" id="PS00028">
    <property type="entry name" value="ZINC_FINGER_C2H2_1"/>
    <property type="match status" value="2"/>
</dbReference>
<evidence type="ECO:0000313" key="14">
    <source>
        <dbReference type="EMBL" id="CAJ1048945.1"/>
    </source>
</evidence>
<accession>A0AAV1EJP9</accession>
<evidence type="ECO:0000256" key="2">
    <source>
        <dbReference type="ARBA" id="ARBA00022723"/>
    </source>
</evidence>
<evidence type="ECO:0000256" key="7">
    <source>
        <dbReference type="ARBA" id="ARBA00023125"/>
    </source>
</evidence>
<dbReference type="PANTHER" id="PTHR46105:SF5">
    <property type="entry name" value="ZINC FINGER AND BTB DOMAIN-CONTAINING PROTEIN 44 ISOFORM X1"/>
    <property type="match status" value="1"/>
</dbReference>
<evidence type="ECO:0000259" key="13">
    <source>
        <dbReference type="PROSITE" id="PS50157"/>
    </source>
</evidence>
<feature type="compositionally biased region" description="Polar residues" evidence="11">
    <location>
        <begin position="256"/>
        <end position="267"/>
    </location>
</feature>
<feature type="domain" description="BTB" evidence="12">
    <location>
        <begin position="29"/>
        <end position="96"/>
    </location>
</feature>
<feature type="compositionally biased region" description="Basic and acidic residues" evidence="11">
    <location>
        <begin position="670"/>
        <end position="685"/>
    </location>
</feature>
<protein>
    <submittedName>
        <fullName evidence="14">Uncharacterized protein LOC122878814</fullName>
    </submittedName>
</protein>
<dbReference type="GO" id="GO:0000978">
    <property type="term" value="F:RNA polymerase II cis-regulatory region sequence-specific DNA binding"/>
    <property type="evidence" value="ECO:0007669"/>
    <property type="project" value="TreeGrafter"/>
</dbReference>
<feature type="domain" description="C2H2-type" evidence="13">
    <location>
        <begin position="893"/>
        <end position="915"/>
    </location>
</feature>
<dbReference type="SMART" id="SM00225">
    <property type="entry name" value="BTB"/>
    <property type="match status" value="1"/>
</dbReference>
<dbReference type="InterPro" id="IPR000210">
    <property type="entry name" value="BTB/POZ_dom"/>
</dbReference>
<dbReference type="EMBL" id="OY660864">
    <property type="protein sequence ID" value="CAJ1048945.1"/>
    <property type="molecule type" value="Genomic_DNA"/>
</dbReference>
<keyword evidence="2" id="KW-0479">Metal-binding</keyword>
<keyword evidence="4 10" id="KW-0863">Zinc-finger</keyword>
<dbReference type="InterPro" id="IPR036236">
    <property type="entry name" value="Znf_C2H2_sf"/>
</dbReference>
<evidence type="ECO:0000313" key="15">
    <source>
        <dbReference type="Proteomes" id="UP001178508"/>
    </source>
</evidence>
<keyword evidence="5" id="KW-0862">Zinc</keyword>
<feature type="compositionally biased region" description="Polar residues" evidence="11">
    <location>
        <begin position="427"/>
        <end position="449"/>
    </location>
</feature>
<dbReference type="InterPro" id="IPR011333">
    <property type="entry name" value="SKP1/BTB/POZ_sf"/>
</dbReference>
<dbReference type="InterPro" id="IPR013087">
    <property type="entry name" value="Znf_C2H2_type"/>
</dbReference>
<feature type="compositionally biased region" description="Basic and acidic residues" evidence="11">
    <location>
        <begin position="535"/>
        <end position="551"/>
    </location>
</feature>
<evidence type="ECO:0000256" key="9">
    <source>
        <dbReference type="ARBA" id="ARBA00023242"/>
    </source>
</evidence>
<dbReference type="FunFam" id="3.30.160.60:FF:000446">
    <property type="entry name" value="Zinc finger protein"/>
    <property type="match status" value="1"/>
</dbReference>
<organism evidence="14 15">
    <name type="scientific">Xyrichtys novacula</name>
    <name type="common">Pearly razorfish</name>
    <name type="synonym">Hemipteronotus novacula</name>
    <dbReference type="NCBI Taxonomy" id="13765"/>
    <lineage>
        <taxon>Eukaryota</taxon>
        <taxon>Metazoa</taxon>
        <taxon>Chordata</taxon>
        <taxon>Craniata</taxon>
        <taxon>Vertebrata</taxon>
        <taxon>Euteleostomi</taxon>
        <taxon>Actinopterygii</taxon>
        <taxon>Neopterygii</taxon>
        <taxon>Teleostei</taxon>
        <taxon>Neoteleostei</taxon>
        <taxon>Acanthomorphata</taxon>
        <taxon>Eupercaria</taxon>
        <taxon>Labriformes</taxon>
        <taxon>Labridae</taxon>
        <taxon>Xyrichtys</taxon>
    </lineage>
</organism>
<dbReference type="GO" id="GO:0000981">
    <property type="term" value="F:DNA-binding transcription factor activity, RNA polymerase II-specific"/>
    <property type="evidence" value="ECO:0007669"/>
    <property type="project" value="TreeGrafter"/>
</dbReference>
<keyword evidence="3" id="KW-0677">Repeat</keyword>
<evidence type="ECO:0000256" key="8">
    <source>
        <dbReference type="ARBA" id="ARBA00023163"/>
    </source>
</evidence>
<feature type="region of interest" description="Disordered" evidence="11">
    <location>
        <begin position="669"/>
        <end position="689"/>
    </location>
</feature>
<dbReference type="Gene3D" id="3.30.160.60">
    <property type="entry name" value="Classic Zinc Finger"/>
    <property type="match status" value="2"/>
</dbReference>
<keyword evidence="15" id="KW-1185">Reference proteome</keyword>
<evidence type="ECO:0000256" key="6">
    <source>
        <dbReference type="ARBA" id="ARBA00023015"/>
    </source>
</evidence>
<evidence type="ECO:0000256" key="11">
    <source>
        <dbReference type="SAM" id="MobiDB-lite"/>
    </source>
</evidence>
<dbReference type="GO" id="GO:0008270">
    <property type="term" value="F:zinc ion binding"/>
    <property type="evidence" value="ECO:0007669"/>
    <property type="project" value="UniProtKB-KW"/>
</dbReference>
<feature type="region of interest" description="Disordered" evidence="11">
    <location>
        <begin position="424"/>
        <end position="468"/>
    </location>
</feature>
<evidence type="ECO:0000259" key="12">
    <source>
        <dbReference type="PROSITE" id="PS50097"/>
    </source>
</evidence>
<proteinExistence type="predicted"/>
<evidence type="ECO:0000256" key="1">
    <source>
        <dbReference type="ARBA" id="ARBA00004123"/>
    </source>
</evidence>
<dbReference type="Proteomes" id="UP001178508">
    <property type="component" value="Chromosome 1"/>
</dbReference>
<evidence type="ECO:0000256" key="3">
    <source>
        <dbReference type="ARBA" id="ARBA00022737"/>
    </source>
</evidence>
<dbReference type="SUPFAM" id="SSF54695">
    <property type="entry name" value="POZ domain"/>
    <property type="match status" value="1"/>
</dbReference>
<keyword evidence="9" id="KW-0539">Nucleus</keyword>
<keyword evidence="8" id="KW-0804">Transcription</keyword>
<comment type="subcellular location">
    <subcellularLocation>
        <location evidence="1">Nucleus</location>
    </subcellularLocation>
</comment>
<dbReference type="PROSITE" id="PS50157">
    <property type="entry name" value="ZINC_FINGER_C2H2_2"/>
    <property type="match status" value="2"/>
</dbReference>
<name>A0AAV1EJP9_XYRNO</name>
<feature type="compositionally biased region" description="Basic and acidic residues" evidence="11">
    <location>
        <begin position="450"/>
        <end position="468"/>
    </location>
</feature>
<dbReference type="SMART" id="SM00355">
    <property type="entry name" value="ZnF_C2H2"/>
    <property type="match status" value="2"/>
</dbReference>
<keyword evidence="7" id="KW-0238">DNA-binding</keyword>
<gene>
    <name evidence="14" type="ORF">XNOV1_A002082</name>
</gene>
<reference evidence="14" key="1">
    <citation type="submission" date="2023-08" db="EMBL/GenBank/DDBJ databases">
        <authorList>
            <person name="Alioto T."/>
            <person name="Alioto T."/>
            <person name="Gomez Garrido J."/>
        </authorList>
    </citation>
    <scope>NUCLEOTIDE SEQUENCE</scope>
</reference>